<protein>
    <submittedName>
        <fullName evidence="2">Uncharacterized protein</fullName>
    </submittedName>
</protein>
<reference evidence="2" key="1">
    <citation type="submission" date="2023-04" db="EMBL/GenBank/DDBJ databases">
        <authorList>
            <consortium name="ELIXIR-Norway"/>
        </authorList>
    </citation>
    <scope>NUCLEOTIDE SEQUENCE [LARGE SCALE GENOMIC DNA]</scope>
</reference>
<proteinExistence type="predicted"/>
<keyword evidence="3" id="KW-1185">Reference proteome</keyword>
<feature type="region of interest" description="Disordered" evidence="1">
    <location>
        <begin position="1"/>
        <end position="40"/>
    </location>
</feature>
<dbReference type="Proteomes" id="UP001176941">
    <property type="component" value="Chromosome 3"/>
</dbReference>
<name>A0ABN8Z918_RANTA</name>
<dbReference type="EMBL" id="OX459939">
    <property type="protein sequence ID" value="CAI9170402.1"/>
    <property type="molecule type" value="Genomic_DNA"/>
</dbReference>
<accession>A0ABN8Z918</accession>
<evidence type="ECO:0000313" key="3">
    <source>
        <dbReference type="Proteomes" id="UP001176941"/>
    </source>
</evidence>
<organism evidence="2 3">
    <name type="scientific">Rangifer tarandus platyrhynchus</name>
    <name type="common">Svalbard reindeer</name>
    <dbReference type="NCBI Taxonomy" id="3082113"/>
    <lineage>
        <taxon>Eukaryota</taxon>
        <taxon>Metazoa</taxon>
        <taxon>Chordata</taxon>
        <taxon>Craniata</taxon>
        <taxon>Vertebrata</taxon>
        <taxon>Euteleostomi</taxon>
        <taxon>Mammalia</taxon>
        <taxon>Eutheria</taxon>
        <taxon>Laurasiatheria</taxon>
        <taxon>Artiodactyla</taxon>
        <taxon>Ruminantia</taxon>
        <taxon>Pecora</taxon>
        <taxon>Cervidae</taxon>
        <taxon>Odocoileinae</taxon>
        <taxon>Rangifer</taxon>
    </lineage>
</organism>
<sequence>MHQKRTRPETMPAHTQRRRVEDKHTDRHRPTTQRWVFGPPEFSCPPGTRFTLPNGVHCSLDSGSGEELSFPQRRLPSSASAGLGLTPAGLTPYRKLSPVPDTFLLHSRALDLHWTSCPA</sequence>
<feature type="compositionally biased region" description="Basic and acidic residues" evidence="1">
    <location>
        <begin position="18"/>
        <end position="29"/>
    </location>
</feature>
<feature type="region of interest" description="Disordered" evidence="1">
    <location>
        <begin position="62"/>
        <end position="86"/>
    </location>
</feature>
<evidence type="ECO:0000313" key="2">
    <source>
        <dbReference type="EMBL" id="CAI9170402.1"/>
    </source>
</evidence>
<gene>
    <name evidence="2" type="ORF">MRATA1EN1_LOCUS19364</name>
</gene>
<evidence type="ECO:0000256" key="1">
    <source>
        <dbReference type="SAM" id="MobiDB-lite"/>
    </source>
</evidence>